<organism evidence="1 2">
    <name type="scientific">Neisseria subflava</name>
    <dbReference type="NCBI Taxonomy" id="28449"/>
    <lineage>
        <taxon>Bacteria</taxon>
        <taxon>Pseudomonadati</taxon>
        <taxon>Pseudomonadota</taxon>
        <taxon>Betaproteobacteria</taxon>
        <taxon>Neisseriales</taxon>
        <taxon>Neisseriaceae</taxon>
        <taxon>Neisseria</taxon>
    </lineage>
</organism>
<protein>
    <submittedName>
        <fullName evidence="1">Purine catabolism protein PucB</fullName>
    </submittedName>
</protein>
<evidence type="ECO:0000313" key="1">
    <source>
        <dbReference type="EMBL" id="UTG76160.1"/>
    </source>
</evidence>
<sequence>MVFLPLFSDGLGSLMDKTAVSSNFPNIYEISSKRQHNWLGIFVTMPPIQKTKQIKNKETL</sequence>
<evidence type="ECO:0000313" key="2">
    <source>
        <dbReference type="Proteomes" id="UP001057336"/>
    </source>
</evidence>
<dbReference type="Proteomes" id="UP001057336">
    <property type="component" value="Chromosome"/>
</dbReference>
<reference evidence="1" key="1">
    <citation type="submission" date="2021-04" db="EMBL/GenBank/DDBJ databases">
        <title>Characterizing Neisseria spp. as novel respiratory pathobionts in bronchiectasis.</title>
        <authorList>
            <person name="Li L."/>
            <person name="Mac Aogain M."/>
            <person name="Xu T."/>
            <person name="Jaggi T.K."/>
            <person name="Chan L.Y."/>
            <person name="Keir H.R."/>
            <person name="Dicker A.J."/>
            <person name="Qu J."/>
            <person name="Liu Y."/>
            <person name="Chen H.S."/>
            <person name="Koh M.S."/>
            <person name="Ong T.H."/>
            <person name="Lim A.Y.H."/>
            <person name="Abisheganaden J."/>
            <person name="Low T.B."/>
            <person name="Oliver B.G."/>
            <person name="Tan N.S."/>
            <person name="Fang M."/>
            <person name="Chalmers J.D."/>
            <person name="Chotirmall S.H."/>
        </authorList>
    </citation>
    <scope>NUCLEOTIDE SEQUENCE</scope>
    <source>
        <strain evidence="1">CG0073</strain>
    </source>
</reference>
<gene>
    <name evidence="1" type="ORF">KCG53_04800</name>
</gene>
<proteinExistence type="predicted"/>
<dbReference type="EMBL" id="CP073118">
    <property type="protein sequence ID" value="UTG76160.1"/>
    <property type="molecule type" value="Genomic_DNA"/>
</dbReference>
<dbReference type="AlphaFoldDB" id="A0A9X9N7D6"/>
<name>A0A9X9N7D6_NEISU</name>
<accession>A0A9X9N7D6</accession>